<dbReference type="Pfam" id="PF07677">
    <property type="entry name" value="A2M_recep"/>
    <property type="match status" value="1"/>
</dbReference>
<keyword evidence="3" id="KW-1015">Disulfide bond</keyword>
<dbReference type="SUPFAM" id="SSF47686">
    <property type="entry name" value="Anaphylotoxins (complement system)"/>
    <property type="match status" value="1"/>
</dbReference>
<dbReference type="Pfam" id="PF01759">
    <property type="entry name" value="NTR"/>
    <property type="match status" value="1"/>
</dbReference>
<name>A0A444U768_ACIRT</name>
<dbReference type="Pfam" id="PF01821">
    <property type="entry name" value="ANATO"/>
    <property type="match status" value="1"/>
</dbReference>
<dbReference type="Pfam" id="PF07678">
    <property type="entry name" value="TED_complement"/>
    <property type="match status" value="2"/>
</dbReference>
<evidence type="ECO:0000256" key="3">
    <source>
        <dbReference type="ARBA" id="ARBA00023157"/>
    </source>
</evidence>
<dbReference type="InterPro" id="IPR001599">
    <property type="entry name" value="Macroglobln_a2"/>
</dbReference>
<dbReference type="Gene3D" id="1.20.91.20">
    <property type="entry name" value="Anaphylotoxins (complement system)"/>
    <property type="match status" value="1"/>
</dbReference>
<organism evidence="5 6">
    <name type="scientific">Acipenser ruthenus</name>
    <name type="common">Sterlet sturgeon</name>
    <dbReference type="NCBI Taxonomy" id="7906"/>
    <lineage>
        <taxon>Eukaryota</taxon>
        <taxon>Metazoa</taxon>
        <taxon>Chordata</taxon>
        <taxon>Craniata</taxon>
        <taxon>Vertebrata</taxon>
        <taxon>Euteleostomi</taxon>
        <taxon>Actinopterygii</taxon>
        <taxon>Chondrostei</taxon>
        <taxon>Acipenseriformes</taxon>
        <taxon>Acipenseridae</taxon>
        <taxon>Acipenser</taxon>
    </lineage>
</organism>
<dbReference type="InterPro" id="IPR018933">
    <property type="entry name" value="Netrin_module_non-TIMP"/>
</dbReference>
<dbReference type="FunFam" id="2.60.40.10:FF:000155">
    <property type="entry name" value="complement C3 isoform X1"/>
    <property type="match status" value="1"/>
</dbReference>
<evidence type="ECO:0000256" key="2">
    <source>
        <dbReference type="ARBA" id="ARBA00022525"/>
    </source>
</evidence>
<dbReference type="Proteomes" id="UP000289886">
    <property type="component" value="Unassembled WGS sequence"/>
</dbReference>
<comment type="subcellular location">
    <subcellularLocation>
        <location evidence="1">Secreted</location>
    </subcellularLocation>
</comment>
<dbReference type="SUPFAM" id="SSF48239">
    <property type="entry name" value="Terpenoid cyclases/Protein prenyltransferases"/>
    <property type="match status" value="1"/>
</dbReference>
<dbReference type="InterPro" id="IPR008930">
    <property type="entry name" value="Terpenoid_cyclase/PrenylTrfase"/>
</dbReference>
<dbReference type="CDD" id="cd00017">
    <property type="entry name" value="ANATO"/>
    <property type="match status" value="1"/>
</dbReference>
<dbReference type="InterPro" id="IPR008993">
    <property type="entry name" value="TIMP-like_OB-fold"/>
</dbReference>
<dbReference type="InterPro" id="IPR050473">
    <property type="entry name" value="A2M/Complement_sys"/>
</dbReference>
<accession>A0A444U768</accession>
<dbReference type="Gene3D" id="2.40.50.120">
    <property type="match status" value="1"/>
</dbReference>
<dbReference type="SUPFAM" id="SSF49410">
    <property type="entry name" value="Alpha-macroglobulin receptor domain"/>
    <property type="match status" value="1"/>
</dbReference>
<keyword evidence="6" id="KW-1185">Reference proteome</keyword>
<protein>
    <submittedName>
        <fullName evidence="5">Complement C3</fullName>
    </submittedName>
</protein>
<dbReference type="FunFam" id="2.40.50.120:FF:000013">
    <property type="entry name" value="Complement C3"/>
    <property type="match status" value="1"/>
</dbReference>
<dbReference type="InterPro" id="IPR000020">
    <property type="entry name" value="Anaphylatoxin/fibulin"/>
</dbReference>
<dbReference type="Gene3D" id="2.60.120.1540">
    <property type="match status" value="1"/>
</dbReference>
<dbReference type="SMART" id="SM00643">
    <property type="entry name" value="C345C"/>
    <property type="match status" value="1"/>
</dbReference>
<dbReference type="PANTHER" id="PTHR11412:SF81">
    <property type="entry name" value="COMPLEMENT C3"/>
    <property type="match status" value="1"/>
</dbReference>
<dbReference type="InterPro" id="IPR018081">
    <property type="entry name" value="Anaphylatoxin_comp_syst"/>
</dbReference>
<dbReference type="InterPro" id="IPR036595">
    <property type="entry name" value="A-macroglobulin_rcpt-bd_sf"/>
</dbReference>
<dbReference type="EMBL" id="SCEB01215151">
    <property type="protein sequence ID" value="RXM31035.1"/>
    <property type="molecule type" value="Genomic_DNA"/>
</dbReference>
<gene>
    <name evidence="5" type="ORF">EOD39_17377</name>
</gene>
<dbReference type="GO" id="GO:0005615">
    <property type="term" value="C:extracellular space"/>
    <property type="evidence" value="ECO:0007669"/>
    <property type="project" value="InterPro"/>
</dbReference>
<dbReference type="AlphaFoldDB" id="A0A444U768"/>
<dbReference type="Gene3D" id="2.60.40.10">
    <property type="entry name" value="Immunoglobulins"/>
    <property type="match status" value="1"/>
</dbReference>
<dbReference type="SMART" id="SM00104">
    <property type="entry name" value="ANATO"/>
    <property type="match status" value="1"/>
</dbReference>
<evidence type="ECO:0000313" key="5">
    <source>
        <dbReference type="EMBL" id="RXM31035.1"/>
    </source>
</evidence>
<comment type="caution">
    <text evidence="5">The sequence shown here is derived from an EMBL/GenBank/DDBJ whole genome shotgun (WGS) entry which is preliminary data.</text>
</comment>
<evidence type="ECO:0000259" key="4">
    <source>
        <dbReference type="PROSITE" id="PS50189"/>
    </source>
</evidence>
<dbReference type="SUPFAM" id="SSF50242">
    <property type="entry name" value="TIMP-like"/>
    <property type="match status" value="1"/>
</dbReference>
<dbReference type="InterPro" id="IPR011626">
    <property type="entry name" value="Alpha-macroglobulin_TED"/>
</dbReference>
<proteinExistence type="predicted"/>
<sequence length="761" mass="86847">MNDIPMDYSCEKRAQYITAGKECVEAFLHCCVEIRKIAKDSRIEQLVLARSEAFDDYDAVIQTRSKFPESWLWFSIVLPTSPLDKDGYVSTEHKIENIPDSITSWEILAVGLSKDKGICVAEPLEVQASMKFFIDLKLPYSIVRNEQVKIKAILYNYLEEQIKVRLDLFENENICSAASNKKKDTQEVEIEAHSSKAVLFTIIPLKLRKQSIDVRARVIGEYAGDRVKKDILVVNMAKITAPVIATHYLDKTKQWESVGVQRRVEAIDYIRIGYTKQLSYKKDDYSYPPYFKRDSSTWLTAYVVKVFAMASSLLYIDDKVLCGAVTFLISKQQPEGSFKEDAGVTDSSIMVSALSHTMDKTTSYLQGRLSTLRRPYSKAISIYALALMNKKDYYEDLMSASENSQYWPDTGSRSYTIEATGYALLALLKMGKREKAGPVMEWLMEHKSYWGGYSATQDTMVGFQALSEYQGTVTVPENKNLTVEIDVAQRSMRWTFSNSDSFKSRIERVMTRYQKTIPKIDCKNFELNVTFEKAGKRRYSSEDVYELDICIQYLGASASGTAILDISMLTGFEPDFKDLDNIPRDKSACIKFKINQLFEVGLLQPASVTVYQYYAKGSCSALKTENKNVDGLIKLACDNNDFAYKVTLLHIEESAVNDYYKMNISVIKQGTDEIVHGDIRYFLSPSSCREVLKLQKGKEYLIMGPLGDLWQTKNEFDYIFGSKTWMQVWPTEEECKTDEFKITCQTLEKFTSKMETSGCQN</sequence>
<keyword evidence="2" id="KW-0964">Secreted</keyword>
<dbReference type="Pfam" id="PF00207">
    <property type="entry name" value="A2M"/>
    <property type="match status" value="1"/>
</dbReference>
<evidence type="ECO:0000313" key="6">
    <source>
        <dbReference type="Proteomes" id="UP000289886"/>
    </source>
</evidence>
<dbReference type="SMART" id="SM01360">
    <property type="entry name" value="A2M"/>
    <property type="match status" value="1"/>
</dbReference>
<dbReference type="Gene3D" id="2.20.130.20">
    <property type="match status" value="1"/>
</dbReference>
<dbReference type="Gene3D" id="1.50.10.20">
    <property type="match status" value="2"/>
</dbReference>
<dbReference type="PANTHER" id="PTHR11412">
    <property type="entry name" value="MACROGLOBULIN / COMPLEMENT"/>
    <property type="match status" value="1"/>
</dbReference>
<dbReference type="InterPro" id="IPR009048">
    <property type="entry name" value="A-macroglobulin_rcpt-bd"/>
</dbReference>
<dbReference type="PROSITE" id="PS50189">
    <property type="entry name" value="NTR"/>
    <property type="match status" value="1"/>
</dbReference>
<dbReference type="GO" id="GO:0004866">
    <property type="term" value="F:endopeptidase inhibitor activity"/>
    <property type="evidence" value="ECO:0007669"/>
    <property type="project" value="InterPro"/>
</dbReference>
<evidence type="ECO:0000256" key="1">
    <source>
        <dbReference type="ARBA" id="ARBA00004613"/>
    </source>
</evidence>
<feature type="domain" description="NTR" evidence="4">
    <location>
        <begin position="619"/>
        <end position="759"/>
    </location>
</feature>
<dbReference type="InterPro" id="IPR013783">
    <property type="entry name" value="Ig-like_fold"/>
</dbReference>
<dbReference type="Gene3D" id="2.60.40.690">
    <property type="entry name" value="Alpha-macroglobulin, receptor-binding domain"/>
    <property type="match status" value="2"/>
</dbReference>
<dbReference type="InterPro" id="IPR001134">
    <property type="entry name" value="Netrin_domain"/>
</dbReference>
<dbReference type="SMART" id="SM01361">
    <property type="entry name" value="A2M_recep"/>
    <property type="match status" value="1"/>
</dbReference>
<reference evidence="5 6" key="1">
    <citation type="submission" date="2019-01" db="EMBL/GenBank/DDBJ databases">
        <title>Draft Genome and Complete Hox-Cluster Characterization of the Sterlet Sturgeon (Acipenser ruthenus).</title>
        <authorList>
            <person name="Wei Q."/>
        </authorList>
    </citation>
    <scope>NUCLEOTIDE SEQUENCE [LARGE SCALE GENOMIC DNA]</scope>
    <source>
        <strain evidence="5">WHYD16114868_AA</strain>
        <tissue evidence="5">Blood</tissue>
    </source>
</reference>